<gene>
    <name evidence="2" type="ORF">HELGO_WM13147</name>
</gene>
<proteinExistence type="predicted"/>
<dbReference type="AlphaFoldDB" id="A0A6S6SPR9"/>
<protein>
    <submittedName>
        <fullName evidence="2">Uncharacterized protein</fullName>
    </submittedName>
</protein>
<reference evidence="2" key="1">
    <citation type="submission" date="2020-01" db="EMBL/GenBank/DDBJ databases">
        <authorList>
            <person name="Meier V. D."/>
            <person name="Meier V D."/>
        </authorList>
    </citation>
    <scope>NUCLEOTIDE SEQUENCE</scope>
    <source>
        <strain evidence="2">HLG_WM_MAG_12</strain>
    </source>
</reference>
<organism evidence="2">
    <name type="scientific">uncultured Campylobacterales bacterium</name>
    <dbReference type="NCBI Taxonomy" id="352960"/>
    <lineage>
        <taxon>Bacteria</taxon>
        <taxon>Pseudomonadati</taxon>
        <taxon>Campylobacterota</taxon>
        <taxon>Epsilonproteobacteria</taxon>
        <taxon>Campylobacterales</taxon>
        <taxon>environmental samples</taxon>
    </lineage>
</organism>
<keyword evidence="1" id="KW-0472">Membrane</keyword>
<keyword evidence="1" id="KW-0812">Transmembrane</keyword>
<feature type="transmembrane region" description="Helical" evidence="1">
    <location>
        <begin position="6"/>
        <end position="26"/>
    </location>
</feature>
<sequence>MNKNITLALVFGGIFLVSLLFLLILITKLQIQSQVKVNYEFEKRMFYISSLRQKHTTGHKKALESIMKENSLIEKVLGKKVSFKAYNIRFKEFDRISNKVLNSNLIIQNLLFVRKSKEKVDFTLIGQK</sequence>
<evidence type="ECO:0000313" key="2">
    <source>
        <dbReference type="EMBL" id="CAA6805304.1"/>
    </source>
</evidence>
<evidence type="ECO:0000256" key="1">
    <source>
        <dbReference type="SAM" id="Phobius"/>
    </source>
</evidence>
<keyword evidence="1" id="KW-1133">Transmembrane helix</keyword>
<name>A0A6S6SPR9_9BACT</name>
<dbReference type="EMBL" id="CACVAW010000018">
    <property type="protein sequence ID" value="CAA6805304.1"/>
    <property type="molecule type" value="Genomic_DNA"/>
</dbReference>
<accession>A0A6S6SPR9</accession>